<sequence>MNIRYKKTKIFLDVILWIATAVPFVLLIAECVHSFRNGIGSGPDRTYGMLAFLDTLWQGLLNGGMIWLPLLMLTFIFTIYITHKPEARD</sequence>
<protein>
    <submittedName>
        <fullName evidence="1">Uncharacterized protein</fullName>
    </submittedName>
</protein>
<evidence type="ECO:0000313" key="1">
    <source>
        <dbReference type="EMBL" id="SMC90331.1"/>
    </source>
</evidence>
<proteinExistence type="predicted"/>
<name>A0AC61PQ85_9FIRM</name>
<accession>A0AC61PQ85</accession>
<comment type="caution">
    <text evidence="1">The sequence shown here is derived from an EMBL/GenBank/DDBJ whole genome shotgun (WGS) entry which is preliminary data.</text>
</comment>
<gene>
    <name evidence="1" type="ORF">SAMN06297397_3052</name>
</gene>
<dbReference type="EMBL" id="FWXZ01000009">
    <property type="protein sequence ID" value="SMC90331.1"/>
    <property type="molecule type" value="Genomic_DNA"/>
</dbReference>
<evidence type="ECO:0000313" key="2">
    <source>
        <dbReference type="Proteomes" id="UP000192328"/>
    </source>
</evidence>
<keyword evidence="2" id="KW-1185">Reference proteome</keyword>
<dbReference type="Proteomes" id="UP000192328">
    <property type="component" value="Unassembled WGS sequence"/>
</dbReference>
<reference evidence="1" key="1">
    <citation type="submission" date="2017-04" db="EMBL/GenBank/DDBJ databases">
        <authorList>
            <person name="Varghese N."/>
            <person name="Submissions S."/>
        </authorList>
    </citation>
    <scope>NUCLEOTIDE SEQUENCE</scope>
    <source>
        <strain evidence="1">WTE2008</strain>
    </source>
</reference>
<organism evidence="1 2">
    <name type="scientific">Aristaeella lactis</name>
    <dbReference type="NCBI Taxonomy" id="3046383"/>
    <lineage>
        <taxon>Bacteria</taxon>
        <taxon>Bacillati</taxon>
        <taxon>Bacillota</taxon>
        <taxon>Clostridia</taxon>
        <taxon>Eubacteriales</taxon>
        <taxon>Aristaeellaceae</taxon>
        <taxon>Aristaeella</taxon>
    </lineage>
</organism>